<dbReference type="Proteomes" id="UP000735302">
    <property type="component" value="Unassembled WGS sequence"/>
</dbReference>
<evidence type="ECO:0000313" key="1">
    <source>
        <dbReference type="EMBL" id="GFO09756.1"/>
    </source>
</evidence>
<dbReference type="AlphaFoldDB" id="A0AAV4ANK2"/>
<keyword evidence="2" id="KW-1185">Reference proteome</keyword>
<reference evidence="1 2" key="1">
    <citation type="journal article" date="2021" name="Elife">
        <title>Chloroplast acquisition without the gene transfer in kleptoplastic sea slugs, Plakobranchus ocellatus.</title>
        <authorList>
            <person name="Maeda T."/>
            <person name="Takahashi S."/>
            <person name="Yoshida T."/>
            <person name="Shimamura S."/>
            <person name="Takaki Y."/>
            <person name="Nagai Y."/>
            <person name="Toyoda A."/>
            <person name="Suzuki Y."/>
            <person name="Arimoto A."/>
            <person name="Ishii H."/>
            <person name="Satoh N."/>
            <person name="Nishiyama T."/>
            <person name="Hasebe M."/>
            <person name="Maruyama T."/>
            <person name="Minagawa J."/>
            <person name="Obokata J."/>
            <person name="Shigenobu S."/>
        </authorList>
    </citation>
    <scope>NUCLEOTIDE SEQUENCE [LARGE SCALE GENOMIC DNA]</scope>
</reference>
<proteinExistence type="predicted"/>
<comment type="caution">
    <text evidence="1">The sequence shown here is derived from an EMBL/GenBank/DDBJ whole genome shotgun (WGS) entry which is preliminary data.</text>
</comment>
<gene>
    <name evidence="1" type="ORF">PoB_003626100</name>
</gene>
<sequence>MSKRDKSLGGSQRDQISRQAFSSHRFQVMQCNRTSLRCNYWFWATTRRRLLSSTRPSVPKLSGIADFVSDPEVSDLVLKLRQATINFGKSKNRTFTSSKRFVIKPITLS</sequence>
<evidence type="ECO:0000313" key="2">
    <source>
        <dbReference type="Proteomes" id="UP000735302"/>
    </source>
</evidence>
<protein>
    <submittedName>
        <fullName evidence="1">Uncharacterized protein</fullName>
    </submittedName>
</protein>
<name>A0AAV4ANK2_9GAST</name>
<dbReference type="EMBL" id="BLXT01004117">
    <property type="protein sequence ID" value="GFO09756.1"/>
    <property type="molecule type" value="Genomic_DNA"/>
</dbReference>
<organism evidence="1 2">
    <name type="scientific">Plakobranchus ocellatus</name>
    <dbReference type="NCBI Taxonomy" id="259542"/>
    <lineage>
        <taxon>Eukaryota</taxon>
        <taxon>Metazoa</taxon>
        <taxon>Spiralia</taxon>
        <taxon>Lophotrochozoa</taxon>
        <taxon>Mollusca</taxon>
        <taxon>Gastropoda</taxon>
        <taxon>Heterobranchia</taxon>
        <taxon>Euthyneura</taxon>
        <taxon>Panpulmonata</taxon>
        <taxon>Sacoglossa</taxon>
        <taxon>Placobranchoidea</taxon>
        <taxon>Plakobranchidae</taxon>
        <taxon>Plakobranchus</taxon>
    </lineage>
</organism>
<accession>A0AAV4ANK2</accession>